<dbReference type="InterPro" id="IPR011429">
    <property type="entry name" value="Cyt_c_Planctomycete-type"/>
</dbReference>
<dbReference type="RefSeq" id="WP_197443063.1">
    <property type="nucleotide sequence ID" value="NZ_CP036433.1"/>
</dbReference>
<dbReference type="EMBL" id="CP036433">
    <property type="protein sequence ID" value="QDU93680.1"/>
    <property type="molecule type" value="Genomic_DNA"/>
</dbReference>
<dbReference type="InterPro" id="IPR036909">
    <property type="entry name" value="Cyt_c-like_dom_sf"/>
</dbReference>
<evidence type="ECO:0000259" key="2">
    <source>
        <dbReference type="Pfam" id="PF07583"/>
    </source>
</evidence>
<keyword evidence="6" id="KW-1185">Reference proteome</keyword>
<evidence type="ECO:0000313" key="5">
    <source>
        <dbReference type="EMBL" id="QDU93680.1"/>
    </source>
</evidence>
<dbReference type="KEGG" id="lcre:Pla8534_14610"/>
<dbReference type="InterPro" id="IPR011444">
    <property type="entry name" value="DUF1549"/>
</dbReference>
<dbReference type="SUPFAM" id="SSF46626">
    <property type="entry name" value="Cytochrome c"/>
    <property type="match status" value="1"/>
</dbReference>
<dbReference type="Pfam" id="PF07635">
    <property type="entry name" value="PSCyt1"/>
    <property type="match status" value="1"/>
</dbReference>
<organism evidence="5 6">
    <name type="scientific">Lignipirellula cremea</name>
    <dbReference type="NCBI Taxonomy" id="2528010"/>
    <lineage>
        <taxon>Bacteria</taxon>
        <taxon>Pseudomonadati</taxon>
        <taxon>Planctomycetota</taxon>
        <taxon>Planctomycetia</taxon>
        <taxon>Pirellulales</taxon>
        <taxon>Pirellulaceae</taxon>
        <taxon>Lignipirellula</taxon>
    </lineage>
</organism>
<gene>
    <name evidence="5" type="ORF">Pla8534_14610</name>
</gene>
<feature type="domain" description="DUF1549" evidence="2">
    <location>
        <begin position="187"/>
        <end position="397"/>
    </location>
</feature>
<dbReference type="PANTHER" id="PTHR35889">
    <property type="entry name" value="CYCLOINULO-OLIGOSACCHARIDE FRUCTANOTRANSFERASE-RELATED"/>
    <property type="match status" value="1"/>
</dbReference>
<dbReference type="InterPro" id="IPR022655">
    <property type="entry name" value="DUF1553"/>
</dbReference>
<dbReference type="GO" id="GO:0009055">
    <property type="term" value="F:electron transfer activity"/>
    <property type="evidence" value="ECO:0007669"/>
    <property type="project" value="InterPro"/>
</dbReference>
<accession>A0A518DPB4</accession>
<sequence>MLAPLPAARRVLLKTVGGFVCCLALFLLAERGARAEPPVEKPAAPAEDIAFFEKEVRPLLARHCYECHSARAKDVKGGLQLDFRQAVLQGGDRGPLAIAGKPAESLLLAAVEFTDDDLQMPPAGKMQEHEIRMLREWVQRGLPMPDGAPEAATGRIDWKAARAFWSFQPLALQSLPPLRQVDWPETRIDHFLLHQLEAQQLAPSPRADRRELIRRVSLDLTGLPPTPAEVEQFVSDESPTAYVRLVDRLLASPAYGERWGRYWLDLARYTDVTASWLKSTGQAHLYRDWVVKSYNADTPYPDFVKRQLATDLLPETGPDDLPALGFIGLSPEYWKELQLPPDLISGIVAEEWEERIDAVGRTFLGLTLACARCHDHKFDPVTAEDYYALAGVFASVRAADRYMLPDAEAQAVEAAHKQVAALQNQVKALEKKLAAEKAAAAKKAADEKAADEKAADEKAAATQAADAAADIKPVASPVDEAPSLEEQIQQLNDQIAAIERDTPHYAAPLANAIEDASLYVLPNGINHTRLEYKPGEARNLPLQKRGDPTMLGPEVERRFLTLFGREGSPPPFEQGSGRKELAEAIVGDAGPLTARVLVNRVWSHHFGRGLVTTPSNFGLQGELPSHPALLEDLTARFVAQGWSLKWLHRELLLSAAWQQTSRSEPAKAAIDPDNRWLWRMPRRRLEVEAWRDSALFVAGELERRQGGEAVDLSSTTNHRRTVYGIVHRRDLNVMLRLFDFPEPTKHSPQRNETNTPLQQLFVLNSPFMLERAAALNRRLAADAGDDPSARIERAYRLLYARAPRPAERAAAEAFLNAAPNREAAWLDYAQALLASNEFLFVD</sequence>
<evidence type="ECO:0000259" key="3">
    <source>
        <dbReference type="Pfam" id="PF07587"/>
    </source>
</evidence>
<proteinExistence type="predicted"/>
<feature type="domain" description="DUF1553" evidence="3">
    <location>
        <begin position="577"/>
        <end position="815"/>
    </location>
</feature>
<evidence type="ECO:0000256" key="1">
    <source>
        <dbReference type="SAM" id="Coils"/>
    </source>
</evidence>
<keyword evidence="1" id="KW-0175">Coiled coil</keyword>
<evidence type="ECO:0000313" key="6">
    <source>
        <dbReference type="Proteomes" id="UP000317648"/>
    </source>
</evidence>
<dbReference type="Pfam" id="PF07583">
    <property type="entry name" value="PSCyt2"/>
    <property type="match status" value="1"/>
</dbReference>
<feature type="domain" description="Cytochrome C Planctomycete-type" evidence="4">
    <location>
        <begin position="64"/>
        <end position="124"/>
    </location>
</feature>
<name>A0A518DPB4_9BACT</name>
<dbReference type="Pfam" id="PF07587">
    <property type="entry name" value="PSD1"/>
    <property type="match status" value="1"/>
</dbReference>
<reference evidence="5 6" key="1">
    <citation type="submission" date="2019-02" db="EMBL/GenBank/DDBJ databases">
        <title>Deep-cultivation of Planctomycetes and their phenomic and genomic characterization uncovers novel biology.</title>
        <authorList>
            <person name="Wiegand S."/>
            <person name="Jogler M."/>
            <person name="Boedeker C."/>
            <person name="Pinto D."/>
            <person name="Vollmers J."/>
            <person name="Rivas-Marin E."/>
            <person name="Kohn T."/>
            <person name="Peeters S.H."/>
            <person name="Heuer A."/>
            <person name="Rast P."/>
            <person name="Oberbeckmann S."/>
            <person name="Bunk B."/>
            <person name="Jeske O."/>
            <person name="Meyerdierks A."/>
            <person name="Storesund J.E."/>
            <person name="Kallscheuer N."/>
            <person name="Luecker S."/>
            <person name="Lage O.M."/>
            <person name="Pohl T."/>
            <person name="Merkel B.J."/>
            <person name="Hornburger P."/>
            <person name="Mueller R.-W."/>
            <person name="Bruemmer F."/>
            <person name="Labrenz M."/>
            <person name="Spormann A.M."/>
            <person name="Op den Camp H."/>
            <person name="Overmann J."/>
            <person name="Amann R."/>
            <person name="Jetten M.S.M."/>
            <person name="Mascher T."/>
            <person name="Medema M.H."/>
            <person name="Devos D.P."/>
            <person name="Kaster A.-K."/>
            <person name="Ovreas L."/>
            <person name="Rohde M."/>
            <person name="Galperin M.Y."/>
            <person name="Jogler C."/>
        </authorList>
    </citation>
    <scope>NUCLEOTIDE SEQUENCE [LARGE SCALE GENOMIC DNA]</scope>
    <source>
        <strain evidence="5 6">Pla85_3_4</strain>
    </source>
</reference>
<dbReference type="PANTHER" id="PTHR35889:SF3">
    <property type="entry name" value="F-BOX DOMAIN-CONTAINING PROTEIN"/>
    <property type="match status" value="1"/>
</dbReference>
<dbReference type="GO" id="GO:0020037">
    <property type="term" value="F:heme binding"/>
    <property type="evidence" value="ECO:0007669"/>
    <property type="project" value="InterPro"/>
</dbReference>
<evidence type="ECO:0000259" key="4">
    <source>
        <dbReference type="Pfam" id="PF07635"/>
    </source>
</evidence>
<dbReference type="AlphaFoldDB" id="A0A518DPB4"/>
<protein>
    <submittedName>
        <fullName evidence="5">Planctomycete cytochrome C</fullName>
    </submittedName>
</protein>
<dbReference type="Proteomes" id="UP000317648">
    <property type="component" value="Chromosome"/>
</dbReference>
<feature type="coiled-coil region" evidence="1">
    <location>
        <begin position="412"/>
        <end position="446"/>
    </location>
</feature>